<evidence type="ECO:0000256" key="1">
    <source>
        <dbReference type="ARBA" id="ARBA00007690"/>
    </source>
</evidence>
<evidence type="ECO:0000259" key="3">
    <source>
        <dbReference type="Pfam" id="PF08161"/>
    </source>
</evidence>
<feature type="region of interest" description="Disordered" evidence="2">
    <location>
        <begin position="1031"/>
        <end position="1055"/>
    </location>
</feature>
<dbReference type="Pfam" id="PF25772">
    <property type="entry name" value="HEAT_RRP12_N"/>
    <property type="match status" value="1"/>
</dbReference>
<dbReference type="KEGG" id="soe:110804181"/>
<evidence type="ECO:0000256" key="2">
    <source>
        <dbReference type="SAM" id="MobiDB-lite"/>
    </source>
</evidence>
<reference evidence="6" key="2">
    <citation type="submission" date="2025-08" db="UniProtKB">
        <authorList>
            <consortium name="RefSeq"/>
        </authorList>
    </citation>
    <scope>IDENTIFICATION</scope>
    <source>
        <tissue evidence="6">Leaf</tissue>
    </source>
</reference>
<dbReference type="RefSeq" id="XP_021865438.1">
    <property type="nucleotide sequence ID" value="XM_022009746.2"/>
</dbReference>
<evidence type="ECO:0000259" key="4">
    <source>
        <dbReference type="Pfam" id="PF25772"/>
    </source>
</evidence>
<dbReference type="InterPro" id="IPR057860">
    <property type="entry name" value="HEAT_RRP12_N"/>
</dbReference>
<reference evidence="5" key="1">
    <citation type="journal article" date="2021" name="Nat. Commun.">
        <title>Genomic analyses provide insights into spinach domestication and the genetic basis of agronomic traits.</title>
        <authorList>
            <person name="Cai X."/>
            <person name="Sun X."/>
            <person name="Xu C."/>
            <person name="Sun H."/>
            <person name="Wang X."/>
            <person name="Ge C."/>
            <person name="Zhang Z."/>
            <person name="Wang Q."/>
            <person name="Fei Z."/>
            <person name="Jiao C."/>
            <person name="Wang Q."/>
        </authorList>
    </citation>
    <scope>NUCLEOTIDE SEQUENCE [LARGE SCALE GENOMIC DNA]</scope>
    <source>
        <strain evidence="5">cv. Varoflay</strain>
    </source>
</reference>
<accession>A0A9R0JCD7</accession>
<evidence type="ECO:0008006" key="7">
    <source>
        <dbReference type="Google" id="ProtNLM"/>
    </source>
</evidence>
<feature type="compositionally biased region" description="Polar residues" evidence="2">
    <location>
        <begin position="1038"/>
        <end position="1055"/>
    </location>
</feature>
<dbReference type="InterPro" id="IPR012978">
    <property type="entry name" value="HEAT_RRP12"/>
</dbReference>
<comment type="similarity">
    <text evidence="1">Belongs to the RRP12 family.</text>
</comment>
<dbReference type="GeneID" id="110804181"/>
<protein>
    <recommendedName>
        <fullName evidence="7">Ribosomal RNA-processing protein 12-like conserved domain-containing protein</fullName>
    </recommendedName>
</protein>
<organism evidence="5 6">
    <name type="scientific">Spinacia oleracea</name>
    <name type="common">Spinach</name>
    <dbReference type="NCBI Taxonomy" id="3562"/>
    <lineage>
        <taxon>Eukaryota</taxon>
        <taxon>Viridiplantae</taxon>
        <taxon>Streptophyta</taxon>
        <taxon>Embryophyta</taxon>
        <taxon>Tracheophyta</taxon>
        <taxon>Spermatophyta</taxon>
        <taxon>Magnoliopsida</taxon>
        <taxon>eudicotyledons</taxon>
        <taxon>Gunneridae</taxon>
        <taxon>Pentapetalae</taxon>
        <taxon>Caryophyllales</taxon>
        <taxon>Chenopodiaceae</taxon>
        <taxon>Chenopodioideae</taxon>
        <taxon>Anserineae</taxon>
        <taxon>Spinacia</taxon>
    </lineage>
</organism>
<dbReference type="OrthoDB" id="2192888at2759"/>
<dbReference type="PANTHER" id="PTHR48445:SF1">
    <property type="entry name" value="OS02G0782100 PROTEIN"/>
    <property type="match status" value="1"/>
</dbReference>
<dbReference type="InterPro" id="IPR016024">
    <property type="entry name" value="ARM-type_fold"/>
</dbReference>
<dbReference type="Gene3D" id="1.25.10.10">
    <property type="entry name" value="Leucine-rich Repeat Variant"/>
    <property type="match status" value="1"/>
</dbReference>
<dbReference type="Proteomes" id="UP000813463">
    <property type="component" value="Chromosome 2"/>
</dbReference>
<feature type="compositionally biased region" description="Low complexity" evidence="2">
    <location>
        <begin position="1082"/>
        <end position="1094"/>
    </location>
</feature>
<dbReference type="PANTHER" id="PTHR48445">
    <property type="entry name" value="OS02G0782100 PROTEIN"/>
    <property type="match status" value="1"/>
</dbReference>
<dbReference type="SUPFAM" id="SSF48371">
    <property type="entry name" value="ARM repeat"/>
    <property type="match status" value="1"/>
</dbReference>
<feature type="region of interest" description="Disordered" evidence="2">
    <location>
        <begin position="1067"/>
        <end position="1104"/>
    </location>
</feature>
<dbReference type="InterPro" id="IPR011989">
    <property type="entry name" value="ARM-like"/>
</dbReference>
<evidence type="ECO:0000313" key="6">
    <source>
        <dbReference type="RefSeq" id="XP_021865438.1"/>
    </source>
</evidence>
<gene>
    <name evidence="6" type="primary">LOC110804181</name>
</gene>
<feature type="compositionally biased region" description="Basic and acidic residues" evidence="2">
    <location>
        <begin position="1152"/>
        <end position="1161"/>
    </location>
</feature>
<name>A0A9R0JCD7_SPIOL</name>
<feature type="region of interest" description="Disordered" evidence="2">
    <location>
        <begin position="1138"/>
        <end position="1221"/>
    </location>
</feature>
<proteinExistence type="inferred from homology"/>
<dbReference type="Pfam" id="PF08161">
    <property type="entry name" value="RRP12_HEAT"/>
    <property type="match status" value="1"/>
</dbReference>
<sequence length="1287" mass="143133">MEMEIEGLELLEFDPIEETNEDFCATVLSRFSKSTNNEQHLHLCSVIGAMSQELKDHSVSLSPVAYFGAIIASLDRLSLSSDRSSPNHAVDALVTLMGLIMPRIAAGILRKKKVLLLELLARVLRGGSCLSSDGIVAGLSCVSGLLVIRDGLNWFDVNAFYGILLSFVTHSDIKVRKQSHVCIRDVLQTFHRTPLLAPASEAFTNMFEKLLLLAGASKGAPAEKGAQEILHVLDALKDCLPYISMKYKTSILKHYKILLGVSKPLVTRRITDSLYVLCLDPSVEVKPEVLVDLLSSLAVSVPVNEMSADDMNFTARLLDVGMRKVYNLNRQMCYEKLPLVFSALQDIFGSGFEEAKFAATESFKNLIQGCVDEDLIKQGVDRTTINFDFNNRKSAPSTIEKICATIGSLLNNRYRSEWVMAFQVVSSLFDKLGNFSSVLLRGTLESLASMEKESDEDFPEKKQLQDCIGSALGAVGPEEFLSILPLKLEADNLSEINDWLFPIIKQYTVGARLRFYVESLLGTIGSLKQKSYKLKLEGQVQASRYADRMVYQVWSLLPSFCNYPLDTAESFKLLEKVLCNALKEEPDLQGIICSSLQILIQQNNSILEGNSYVPSDKLNVSVERAIGFYNKEVASANLVVLKSSARNFLLVLSNAFLNSTKDPGGSLMTTIGEFASIAVKDVSTGKDVSAGSDVVSKIFKTKMSRLLKVTMTANQAEKTRNSMQIDSSSGENSLSRERAQLFDLAVSLLPGIGPQETDVLFTAIRPALEDADGLIQKKAYKVLSKILKNSDGFISRKLEELLKLMIEVLPSCHFSAKRHRLDCLYFLFVHVVKDGAEHKKGEIISSFLTEIVLAFKEANKKTRNRSYEILVQIAHAYGDEERGGNKENLLQFFNMVAGGLAGGTPHMISAAVKGLARLAYEFSDLLSSAYNVLPSSFLLLQRKNREIIKANLGLLKVLVAKSQPDNLQNNLQVMVEGILEWQDDSKNHFKAKVKHLLEMLVKKCGMDAVKAVMPEDHMKLLTNIRKIKERRERKLAANSETSSYHSKATTSRQSGWGHTKIFSDFDEESSNGDAGTSVGRRSLSSSKFKSKAPSLRSKKTRSGRSLLDDSLDRLEDEPLDLLDQRKTRLALRSGGNLKRKLDTDDEPEFDEEGRLVIREGGKPNNSEKSSDNYESDDDDKTEARSFASTNSKKAGQKRRKTSESGWAYTGKEYASKKARGDVKKKGKFEPYAYWPLDRKMLSRRPEHRASARRGMRSVVKLTKKLEGRSVASALAVRSKVKKAHKKK</sequence>
<feature type="domain" description="RRP12 N-terminal HEAT" evidence="4">
    <location>
        <begin position="15"/>
        <end position="285"/>
    </location>
</feature>
<feature type="domain" description="RRP12 HEAT" evidence="3">
    <location>
        <begin position="354"/>
        <end position="656"/>
    </location>
</feature>
<keyword evidence="5" id="KW-1185">Reference proteome</keyword>
<evidence type="ECO:0000313" key="5">
    <source>
        <dbReference type="Proteomes" id="UP000813463"/>
    </source>
</evidence>